<dbReference type="PANTHER" id="PTHR14969">
    <property type="entry name" value="SPHINGOSINE-1-PHOSPHATE PHOSPHOHYDROLASE"/>
    <property type="match status" value="1"/>
</dbReference>
<proteinExistence type="predicted"/>
<name>A0A6I3KI48_9HYPH</name>
<feature type="transmembrane region" description="Helical" evidence="1">
    <location>
        <begin position="65"/>
        <end position="85"/>
    </location>
</feature>
<keyword evidence="4" id="KW-1185">Reference proteome</keyword>
<gene>
    <name evidence="3" type="ORF">GIW81_13735</name>
</gene>
<dbReference type="RefSeq" id="WP_154739946.1">
    <property type="nucleotide sequence ID" value="NZ_WMBQ01000002.1"/>
</dbReference>
<feature type="transmembrane region" description="Helical" evidence="1">
    <location>
        <begin position="188"/>
        <end position="206"/>
    </location>
</feature>
<dbReference type="AlphaFoldDB" id="A0A6I3KI48"/>
<keyword evidence="1" id="KW-1133">Transmembrane helix</keyword>
<dbReference type="SUPFAM" id="SSF48317">
    <property type="entry name" value="Acid phosphatase/Vanadium-dependent haloperoxidase"/>
    <property type="match status" value="1"/>
</dbReference>
<keyword evidence="1" id="KW-0812">Transmembrane</keyword>
<feature type="transmembrane region" description="Helical" evidence="1">
    <location>
        <begin position="128"/>
        <end position="153"/>
    </location>
</feature>
<dbReference type="Pfam" id="PF01569">
    <property type="entry name" value="PAP2"/>
    <property type="match status" value="1"/>
</dbReference>
<feature type="transmembrane region" description="Helical" evidence="1">
    <location>
        <begin position="12"/>
        <end position="35"/>
    </location>
</feature>
<protein>
    <submittedName>
        <fullName evidence="3">Phosphatase PAP2 family protein</fullName>
    </submittedName>
</protein>
<reference evidence="3 4" key="1">
    <citation type="submission" date="2019-11" db="EMBL/GenBank/DDBJ databases">
        <title>Identification of a novel strain.</title>
        <authorList>
            <person name="Xu Q."/>
            <person name="Wang G."/>
        </authorList>
    </citation>
    <scope>NUCLEOTIDE SEQUENCE [LARGE SCALE GENOMIC DNA]</scope>
    <source>
        <strain evidence="4">xq</strain>
    </source>
</reference>
<feature type="transmembrane region" description="Helical" evidence="1">
    <location>
        <begin position="90"/>
        <end position="108"/>
    </location>
</feature>
<accession>A0A6I3KI48</accession>
<dbReference type="PANTHER" id="PTHR14969:SF13">
    <property type="entry name" value="AT30094P"/>
    <property type="match status" value="1"/>
</dbReference>
<dbReference type="InterPro" id="IPR036938">
    <property type="entry name" value="PAP2/HPO_sf"/>
</dbReference>
<feature type="domain" description="Phosphatidic acid phosphatase type 2/haloperoxidase" evidence="2">
    <location>
        <begin position="90"/>
        <end position="203"/>
    </location>
</feature>
<dbReference type="Gene3D" id="1.20.144.10">
    <property type="entry name" value="Phosphatidic acid phosphatase type 2/haloperoxidase"/>
    <property type="match status" value="2"/>
</dbReference>
<dbReference type="SMART" id="SM00014">
    <property type="entry name" value="acidPPc"/>
    <property type="match status" value="1"/>
</dbReference>
<feature type="transmembrane region" description="Helical" evidence="1">
    <location>
        <begin position="160"/>
        <end position="182"/>
    </location>
</feature>
<evidence type="ECO:0000259" key="2">
    <source>
        <dbReference type="SMART" id="SM00014"/>
    </source>
</evidence>
<comment type="caution">
    <text evidence="3">The sequence shown here is derived from an EMBL/GenBank/DDBJ whole genome shotgun (WGS) entry which is preliminary data.</text>
</comment>
<keyword evidence="1" id="KW-0472">Membrane</keyword>
<dbReference type="CDD" id="cd03392">
    <property type="entry name" value="PAP2_like_2"/>
    <property type="match status" value="1"/>
</dbReference>
<evidence type="ECO:0000256" key="1">
    <source>
        <dbReference type="SAM" id="Phobius"/>
    </source>
</evidence>
<dbReference type="Proteomes" id="UP000440694">
    <property type="component" value="Unassembled WGS sequence"/>
</dbReference>
<sequence>MATPDTEERSGWSYACLAISLLLFTSATLGVVFGVTDGLDASVRGAVNAWASPGLTSYFESLTHLGSTAVVYSLTVIAVLALWLLGKRPAALHLAVVMAVAGILNNAVKMSIARARPEAFFGDLPASYSFASGHALFAGCLYGVLGGMLAAAAPRGWQRAAILGCSLALIGGIGLSRVYLGVHYPSDVIAGLALAALIICAVRGILSR</sequence>
<evidence type="ECO:0000313" key="3">
    <source>
        <dbReference type="EMBL" id="MTD95395.1"/>
    </source>
</evidence>
<organism evidence="3 4">
    <name type="scientific">Hyphomicrobium album</name>
    <dbReference type="NCBI Taxonomy" id="2665159"/>
    <lineage>
        <taxon>Bacteria</taxon>
        <taxon>Pseudomonadati</taxon>
        <taxon>Pseudomonadota</taxon>
        <taxon>Alphaproteobacteria</taxon>
        <taxon>Hyphomicrobiales</taxon>
        <taxon>Hyphomicrobiaceae</taxon>
        <taxon>Hyphomicrobium</taxon>
    </lineage>
</organism>
<dbReference type="EMBL" id="WMBQ01000002">
    <property type="protein sequence ID" value="MTD95395.1"/>
    <property type="molecule type" value="Genomic_DNA"/>
</dbReference>
<dbReference type="InterPro" id="IPR000326">
    <property type="entry name" value="PAP2/HPO"/>
</dbReference>
<evidence type="ECO:0000313" key="4">
    <source>
        <dbReference type="Proteomes" id="UP000440694"/>
    </source>
</evidence>